<accession>A0A7J9AG85</accession>
<name>A0A7J9AG85_9ROSI</name>
<feature type="non-terminal residue" evidence="1">
    <location>
        <position position="24"/>
    </location>
</feature>
<keyword evidence="2" id="KW-1185">Reference proteome</keyword>
<dbReference type="EMBL" id="JABEZV010000010">
    <property type="protein sequence ID" value="MBA0723010.1"/>
    <property type="molecule type" value="Genomic_DNA"/>
</dbReference>
<organism evidence="1 2">
    <name type="scientific">Gossypium laxum</name>
    <dbReference type="NCBI Taxonomy" id="34288"/>
    <lineage>
        <taxon>Eukaryota</taxon>
        <taxon>Viridiplantae</taxon>
        <taxon>Streptophyta</taxon>
        <taxon>Embryophyta</taxon>
        <taxon>Tracheophyta</taxon>
        <taxon>Spermatophyta</taxon>
        <taxon>Magnoliopsida</taxon>
        <taxon>eudicotyledons</taxon>
        <taxon>Gunneridae</taxon>
        <taxon>Pentapetalae</taxon>
        <taxon>rosids</taxon>
        <taxon>malvids</taxon>
        <taxon>Malvales</taxon>
        <taxon>Malvaceae</taxon>
        <taxon>Malvoideae</taxon>
        <taxon>Gossypium</taxon>
    </lineage>
</organism>
<proteinExistence type="predicted"/>
<evidence type="ECO:0000313" key="1">
    <source>
        <dbReference type="EMBL" id="MBA0723010.1"/>
    </source>
</evidence>
<dbReference type="Proteomes" id="UP000593574">
    <property type="component" value="Unassembled WGS sequence"/>
</dbReference>
<sequence length="24" mass="3026">MNIVMRMRVFLLMRHHQTLLMKLL</sequence>
<reference evidence="1 2" key="1">
    <citation type="journal article" date="2019" name="Genome Biol. Evol.">
        <title>Insights into the evolution of the New World diploid cottons (Gossypium, subgenus Houzingenia) based on genome sequencing.</title>
        <authorList>
            <person name="Grover C.E."/>
            <person name="Arick M.A. 2nd"/>
            <person name="Thrash A."/>
            <person name="Conover J.L."/>
            <person name="Sanders W.S."/>
            <person name="Peterson D.G."/>
            <person name="Frelichowski J.E."/>
            <person name="Scheffler J.A."/>
            <person name="Scheffler B.E."/>
            <person name="Wendel J.F."/>
        </authorList>
    </citation>
    <scope>NUCLEOTIDE SEQUENCE [LARGE SCALE GENOMIC DNA]</scope>
    <source>
        <strain evidence="1">4</strain>
        <tissue evidence="1">Leaf</tissue>
    </source>
</reference>
<comment type="caution">
    <text evidence="1">The sequence shown here is derived from an EMBL/GenBank/DDBJ whole genome shotgun (WGS) entry which is preliminary data.</text>
</comment>
<protein>
    <submittedName>
        <fullName evidence="1">Uncharacterized protein</fullName>
    </submittedName>
</protein>
<gene>
    <name evidence="1" type="ORF">Golax_003631</name>
</gene>
<evidence type="ECO:0000313" key="2">
    <source>
        <dbReference type="Proteomes" id="UP000593574"/>
    </source>
</evidence>
<dbReference type="AlphaFoldDB" id="A0A7J9AG85"/>